<keyword evidence="3" id="KW-0328">Glycosyltransferase</keyword>
<keyword evidence="5" id="KW-0812">Transmembrane</keyword>
<keyword evidence="11" id="KW-0472">Membrane</keyword>
<dbReference type="GO" id="GO:0046872">
    <property type="term" value="F:metal ion binding"/>
    <property type="evidence" value="ECO:0007669"/>
    <property type="project" value="UniProtKB-KW"/>
</dbReference>
<evidence type="ECO:0000256" key="5">
    <source>
        <dbReference type="ARBA" id="ARBA00022692"/>
    </source>
</evidence>
<dbReference type="AlphaFoldDB" id="D1BZX5"/>
<evidence type="ECO:0000313" key="15">
    <source>
        <dbReference type="EMBL" id="ACZ32103.1"/>
    </source>
</evidence>
<dbReference type="InterPro" id="IPR003406">
    <property type="entry name" value="Glyco_trans_14"/>
</dbReference>
<accession>D1BZX5</accession>
<organism evidence="15 16">
    <name type="scientific">Xylanimonas cellulosilytica (strain DSM 15894 / JCM 12276 / CECT 5975 / KCTC 9989 / LMG 20990 / NBRC 107835 / XIL07)</name>
    <dbReference type="NCBI Taxonomy" id="446471"/>
    <lineage>
        <taxon>Bacteria</taxon>
        <taxon>Bacillati</taxon>
        <taxon>Actinomycetota</taxon>
        <taxon>Actinomycetes</taxon>
        <taxon>Micrococcales</taxon>
        <taxon>Promicromonosporaceae</taxon>
        <taxon>Xylanimonas</taxon>
    </lineage>
</organism>
<evidence type="ECO:0000256" key="10">
    <source>
        <dbReference type="ARBA" id="ARBA00023034"/>
    </source>
</evidence>
<keyword evidence="12" id="KW-1015">Disulfide bond</keyword>
<name>D1BZX5_XYLCX</name>
<gene>
    <name evidence="15" type="ordered locus">Xcel_3102</name>
</gene>
<dbReference type="PANTHER" id="PTHR46025">
    <property type="entry name" value="XYLOSYLTRANSFERASE OXT"/>
    <property type="match status" value="1"/>
</dbReference>
<dbReference type="GO" id="GO:0030158">
    <property type="term" value="F:protein xylosyltransferase activity"/>
    <property type="evidence" value="ECO:0007669"/>
    <property type="project" value="InterPro"/>
</dbReference>
<evidence type="ECO:0000256" key="11">
    <source>
        <dbReference type="ARBA" id="ARBA00023136"/>
    </source>
</evidence>
<dbReference type="OrthoDB" id="7943907at2"/>
<evidence type="ECO:0000256" key="14">
    <source>
        <dbReference type="ARBA" id="ARBA00042865"/>
    </source>
</evidence>
<keyword evidence="8" id="KW-0735">Signal-anchor</keyword>
<comment type="subcellular location">
    <subcellularLocation>
        <location evidence="2">Endoplasmic reticulum membrane</location>
        <topology evidence="2">Single-pass type II membrane protein</topology>
    </subcellularLocation>
    <subcellularLocation>
        <location evidence="1">Golgi apparatus membrane</location>
        <topology evidence="1">Single-pass type II membrane protein</topology>
    </subcellularLocation>
</comment>
<dbReference type="KEGG" id="xce:Xcel_3102"/>
<evidence type="ECO:0000313" key="16">
    <source>
        <dbReference type="Proteomes" id="UP000002255"/>
    </source>
</evidence>
<evidence type="ECO:0000256" key="8">
    <source>
        <dbReference type="ARBA" id="ARBA00022968"/>
    </source>
</evidence>
<dbReference type="STRING" id="446471.Xcel_3102"/>
<evidence type="ECO:0000256" key="1">
    <source>
        <dbReference type="ARBA" id="ARBA00004323"/>
    </source>
</evidence>
<evidence type="ECO:0000256" key="7">
    <source>
        <dbReference type="ARBA" id="ARBA00022824"/>
    </source>
</evidence>
<evidence type="ECO:0000256" key="9">
    <source>
        <dbReference type="ARBA" id="ARBA00022989"/>
    </source>
</evidence>
<keyword evidence="10" id="KW-0333">Golgi apparatus</keyword>
<evidence type="ECO:0000256" key="2">
    <source>
        <dbReference type="ARBA" id="ARBA00004648"/>
    </source>
</evidence>
<proteinExistence type="predicted"/>
<keyword evidence="6" id="KW-0479">Metal-binding</keyword>
<keyword evidence="9" id="KW-1133">Transmembrane helix</keyword>
<dbReference type="EMBL" id="CP001821">
    <property type="protein sequence ID" value="ACZ32103.1"/>
    <property type="molecule type" value="Genomic_DNA"/>
</dbReference>
<evidence type="ECO:0000256" key="12">
    <source>
        <dbReference type="ARBA" id="ARBA00023157"/>
    </source>
</evidence>
<reference evidence="15 16" key="2">
    <citation type="journal article" date="2010" name="Stand. Genomic Sci.">
        <title>Complete genome sequence of Xylanimonas cellulosilytica type strain (XIL07).</title>
        <authorList>
            <person name="Foster B."/>
            <person name="Pukall R."/>
            <person name="Abt B."/>
            <person name="Nolan M."/>
            <person name="Glavina Del Rio T."/>
            <person name="Chen F."/>
            <person name="Lucas S."/>
            <person name="Tice H."/>
            <person name="Pitluck S."/>
            <person name="Cheng J.-F."/>
            <person name="Chertkov O."/>
            <person name="Brettin T."/>
            <person name="Han C."/>
            <person name="Detter J.C."/>
            <person name="Bruce D."/>
            <person name="Goodwin L."/>
            <person name="Ivanova N."/>
            <person name="Mavromatis K."/>
            <person name="Pati A."/>
            <person name="Mikhailova N."/>
            <person name="Chen A."/>
            <person name="Palaniappan K."/>
            <person name="Land M."/>
            <person name="Hauser L."/>
            <person name="Chang Y.-J."/>
            <person name="Jeffries C.D."/>
            <person name="Chain P."/>
            <person name="Rohde M."/>
            <person name="Goeker M."/>
            <person name="Bristow J."/>
            <person name="Eisen J.A."/>
            <person name="Markowitz V."/>
            <person name="Hugenholtz P."/>
            <person name="Kyrpides N.C."/>
            <person name="Klenk H.-P."/>
            <person name="Lapidus A."/>
        </authorList>
    </citation>
    <scope>NUCLEOTIDE SEQUENCE [LARGE SCALE GENOMIC DNA]</scope>
    <source>
        <strain evidence="16">DSM 15894 / CECT 5975 / LMG 20990 / XIL07</strain>
    </source>
</reference>
<dbReference type="HOGENOM" id="CLU_032341_0_1_11"/>
<dbReference type="GO" id="GO:0016020">
    <property type="term" value="C:membrane"/>
    <property type="evidence" value="ECO:0007669"/>
    <property type="project" value="InterPro"/>
</dbReference>
<dbReference type="GO" id="GO:0050650">
    <property type="term" value="P:chondroitin sulfate proteoglycan biosynthetic process"/>
    <property type="evidence" value="ECO:0007669"/>
    <property type="project" value="TreeGrafter"/>
</dbReference>
<reference evidence="16" key="1">
    <citation type="submission" date="2009-11" db="EMBL/GenBank/DDBJ databases">
        <title>The complete chromosome of Xylanimonas cellulosilytica DSM 15894.</title>
        <authorList>
            <consortium name="US DOE Joint Genome Institute (JGI-PGF)"/>
            <person name="Lucas S."/>
            <person name="Copeland A."/>
            <person name="Lapidus A."/>
            <person name="Glavina del Rio T."/>
            <person name="Dalin E."/>
            <person name="Tice H."/>
            <person name="Bruce D."/>
            <person name="Goodwin L."/>
            <person name="Pitluck S."/>
            <person name="Kyrpides N."/>
            <person name="Mavromatis K."/>
            <person name="Ivanova N."/>
            <person name="Mikhailova N."/>
            <person name="Foster B."/>
            <person name="Clum A."/>
            <person name="Brettin T."/>
            <person name="Detter J.C."/>
            <person name="Han C."/>
            <person name="Larimer F."/>
            <person name="Land M."/>
            <person name="Hauser L."/>
            <person name="Markowitz V."/>
            <person name="Cheng J.F."/>
            <person name="Hugenholtz P."/>
            <person name="Woyke T."/>
            <person name="Wu D."/>
            <person name="Gehrich-Schroeter G."/>
            <person name="Schneider S."/>
            <person name="Pukall S.R."/>
            <person name="Klenk H.P."/>
            <person name="Eisen J.A."/>
        </authorList>
    </citation>
    <scope>NUCLEOTIDE SEQUENCE [LARGE SCALE GENOMIC DNA]</scope>
    <source>
        <strain evidence="16">DSM 15894 / CECT 5975 / LMG 20990 / XIL07</strain>
    </source>
</reference>
<dbReference type="GO" id="GO:0015012">
    <property type="term" value="P:heparan sulfate proteoglycan biosynthetic process"/>
    <property type="evidence" value="ECO:0007669"/>
    <property type="project" value="TreeGrafter"/>
</dbReference>
<protein>
    <recommendedName>
        <fullName evidence="14">Peptide O-xylosyltransferase</fullName>
    </recommendedName>
</protein>
<evidence type="ECO:0000256" key="13">
    <source>
        <dbReference type="ARBA" id="ARBA00023180"/>
    </source>
</evidence>
<dbReference type="PANTHER" id="PTHR46025:SF3">
    <property type="entry name" value="XYLOSYLTRANSFERASE OXT"/>
    <property type="match status" value="1"/>
</dbReference>
<dbReference type="Pfam" id="PF02485">
    <property type="entry name" value="Branch"/>
    <property type="match status" value="1"/>
</dbReference>
<dbReference type="InterPro" id="IPR043538">
    <property type="entry name" value="XYLT"/>
</dbReference>
<keyword evidence="7" id="KW-0256">Endoplasmic reticulum</keyword>
<evidence type="ECO:0000256" key="3">
    <source>
        <dbReference type="ARBA" id="ARBA00022676"/>
    </source>
</evidence>
<keyword evidence="13" id="KW-0325">Glycoprotein</keyword>
<keyword evidence="16" id="KW-1185">Reference proteome</keyword>
<dbReference type="eggNOG" id="COG0463">
    <property type="taxonomic scope" value="Bacteria"/>
</dbReference>
<sequence>MSDIVYMIILYKGWPQARRLIDRLDGEHVHFLVHIDRKSDDGFVAQVRAGLRDRTNCHFIPRETVHWGAWGLVQVLLNGARYIEDHGIPCDTYVYMSGQDYPLVSNEAIHDFFDEHDGQQFLEYFALPDARWPAGGLDRIEAYHFQVRGRHLRYPPSAQQTPTVLRPMLAALPRVHRKIPGGYACYGGSAATILAANGVRYLNSFVTTDLGRRVVRFFKKARHPDELFFQTVFLNSDLRDTVVNDELRYIDWNPPEGYPPKILRMEDFTPIVSSSKLFARKFDADVDADILDALDDHAARTGRGIEIEG</sequence>
<dbReference type="CAZy" id="GT14">
    <property type="family name" value="Glycosyltransferase Family 14"/>
</dbReference>
<keyword evidence="4 15" id="KW-0808">Transferase</keyword>
<evidence type="ECO:0000256" key="6">
    <source>
        <dbReference type="ARBA" id="ARBA00022723"/>
    </source>
</evidence>
<dbReference type="Proteomes" id="UP000002255">
    <property type="component" value="Chromosome"/>
</dbReference>
<evidence type="ECO:0000256" key="4">
    <source>
        <dbReference type="ARBA" id="ARBA00022679"/>
    </source>
</evidence>
<dbReference type="RefSeq" id="WP_012879845.1">
    <property type="nucleotide sequence ID" value="NC_013530.1"/>
</dbReference>